<comment type="subcellular location">
    <subcellularLocation>
        <location evidence="1">Membrane</location>
        <topology evidence="1">Multi-pass membrane protein</topology>
    </subcellularLocation>
</comment>
<dbReference type="GO" id="GO:0022857">
    <property type="term" value="F:transmembrane transporter activity"/>
    <property type="evidence" value="ECO:0007669"/>
    <property type="project" value="InterPro"/>
</dbReference>
<dbReference type="Pfam" id="PF13520">
    <property type="entry name" value="AA_permease_2"/>
    <property type="match status" value="1"/>
</dbReference>
<organism evidence="6 7">
    <name type="scientific">Microlunatus elymi</name>
    <dbReference type="NCBI Taxonomy" id="2596828"/>
    <lineage>
        <taxon>Bacteria</taxon>
        <taxon>Bacillati</taxon>
        <taxon>Actinomycetota</taxon>
        <taxon>Actinomycetes</taxon>
        <taxon>Propionibacteriales</taxon>
        <taxon>Propionibacteriaceae</taxon>
        <taxon>Microlunatus</taxon>
    </lineage>
</organism>
<evidence type="ECO:0000313" key="7">
    <source>
        <dbReference type="Proteomes" id="UP000319263"/>
    </source>
</evidence>
<evidence type="ECO:0000313" key="6">
    <source>
        <dbReference type="EMBL" id="QDP97907.1"/>
    </source>
</evidence>
<dbReference type="InterPro" id="IPR052962">
    <property type="entry name" value="AA_Transporter_AGT"/>
</dbReference>
<feature type="transmembrane region" description="Helical" evidence="5">
    <location>
        <begin position="493"/>
        <end position="511"/>
    </location>
</feature>
<accession>A0A516Q3A2</accession>
<dbReference type="AlphaFoldDB" id="A0A516Q3A2"/>
<feature type="transmembrane region" description="Helical" evidence="5">
    <location>
        <begin position="144"/>
        <end position="163"/>
    </location>
</feature>
<feature type="transmembrane region" description="Helical" evidence="5">
    <location>
        <begin position="371"/>
        <end position="388"/>
    </location>
</feature>
<dbReference type="EMBL" id="CP041692">
    <property type="protein sequence ID" value="QDP97907.1"/>
    <property type="molecule type" value="Genomic_DNA"/>
</dbReference>
<evidence type="ECO:0000256" key="4">
    <source>
        <dbReference type="ARBA" id="ARBA00023136"/>
    </source>
</evidence>
<dbReference type="PANTHER" id="PTHR47547">
    <property type="match status" value="1"/>
</dbReference>
<feature type="transmembrane region" description="Helical" evidence="5">
    <location>
        <begin position="306"/>
        <end position="327"/>
    </location>
</feature>
<dbReference type="KEGG" id="mik:FOE78_20135"/>
<keyword evidence="3 5" id="KW-1133">Transmembrane helix</keyword>
<reference evidence="6 7" key="1">
    <citation type="submission" date="2019-07" db="EMBL/GenBank/DDBJ databases">
        <title>Microlunatus dokdonensis sp. nov. isolated from the rhizospheric soil of the wild plant Elymus tsukushiensis.</title>
        <authorList>
            <person name="Ghim S.-Y."/>
            <person name="Hwang Y.-J."/>
            <person name="Son J.-S."/>
            <person name="Shin J.-H."/>
        </authorList>
    </citation>
    <scope>NUCLEOTIDE SEQUENCE [LARGE SCALE GENOMIC DNA]</scope>
    <source>
        <strain evidence="6 7">KUDC0627</strain>
    </source>
</reference>
<dbReference type="Proteomes" id="UP000319263">
    <property type="component" value="Chromosome"/>
</dbReference>
<feature type="transmembrane region" description="Helical" evidence="5">
    <location>
        <begin position="214"/>
        <end position="233"/>
    </location>
</feature>
<evidence type="ECO:0000256" key="5">
    <source>
        <dbReference type="SAM" id="Phobius"/>
    </source>
</evidence>
<protein>
    <submittedName>
        <fullName evidence="6">APC family permease</fullName>
    </submittedName>
</protein>
<name>A0A516Q3A2_9ACTN</name>
<dbReference type="OrthoDB" id="3170677at2"/>
<feature type="transmembrane region" description="Helical" evidence="5">
    <location>
        <begin position="523"/>
        <end position="546"/>
    </location>
</feature>
<feature type="transmembrane region" description="Helical" evidence="5">
    <location>
        <begin position="56"/>
        <end position="78"/>
    </location>
</feature>
<evidence type="ECO:0000256" key="3">
    <source>
        <dbReference type="ARBA" id="ARBA00022989"/>
    </source>
</evidence>
<dbReference type="InterPro" id="IPR002293">
    <property type="entry name" value="AA/rel_permease1"/>
</dbReference>
<gene>
    <name evidence="6" type="ORF">FOE78_20135</name>
</gene>
<keyword evidence="7" id="KW-1185">Reference proteome</keyword>
<evidence type="ECO:0000256" key="1">
    <source>
        <dbReference type="ARBA" id="ARBA00004141"/>
    </source>
</evidence>
<feature type="transmembrane region" description="Helical" evidence="5">
    <location>
        <begin position="254"/>
        <end position="276"/>
    </location>
</feature>
<feature type="transmembrane region" description="Helical" evidence="5">
    <location>
        <begin position="24"/>
        <end position="44"/>
    </location>
</feature>
<feature type="transmembrane region" description="Helical" evidence="5">
    <location>
        <begin position="99"/>
        <end position="124"/>
    </location>
</feature>
<keyword evidence="2 5" id="KW-0812">Transmembrane</keyword>
<feature type="transmembrane region" description="Helical" evidence="5">
    <location>
        <begin position="394"/>
        <end position="415"/>
    </location>
</feature>
<evidence type="ECO:0000256" key="2">
    <source>
        <dbReference type="ARBA" id="ARBA00022692"/>
    </source>
</evidence>
<feature type="transmembrane region" description="Helical" evidence="5">
    <location>
        <begin position="427"/>
        <end position="449"/>
    </location>
</feature>
<dbReference type="PANTHER" id="PTHR47547:SF1">
    <property type="entry name" value="ASPARTATE-PROTON SYMPORTER"/>
    <property type="match status" value="1"/>
</dbReference>
<feature type="transmembrane region" description="Helical" evidence="5">
    <location>
        <begin position="455"/>
        <end position="472"/>
    </location>
</feature>
<dbReference type="RefSeq" id="WP_143987861.1">
    <property type="nucleotide sequence ID" value="NZ_CP041692.1"/>
</dbReference>
<keyword evidence="4 5" id="KW-0472">Membrane</keyword>
<proteinExistence type="predicted"/>
<dbReference type="GO" id="GO:0016020">
    <property type="term" value="C:membrane"/>
    <property type="evidence" value="ECO:0007669"/>
    <property type="project" value="UniProtKB-SubCell"/>
</dbReference>
<dbReference type="Gene3D" id="1.20.1740.10">
    <property type="entry name" value="Amino acid/polyamine transporter I"/>
    <property type="match status" value="1"/>
</dbReference>
<feature type="transmembrane region" description="Helical" evidence="5">
    <location>
        <begin position="175"/>
        <end position="194"/>
    </location>
</feature>
<sequence length="577" mass="61830">MTHEGPGSTTVKVAGDDARLKKDLGTISLLFAAIGSIIGSGWLFSSLHASEQAGPAAIVSWITGTVMFLLIGMSYAELGVMFPRSGGVARYPHYAWGSFASYSMGWVTWLACAAVASVEVSAVLTYATSYLPWLMNANATLKPAGLVIAIALMAVFVLVNYFGVRWFSRINNVLVWWKLGMIVLVIVAFIAVSFHTQNFTVHTPQGSGFHPFGWKGAFEAIPAAGIAFSFLGFRQGIELAGETNNPKRNVPLTLIGSVLICGILYILLQVAFIGAIPTHLLTDGGWAALGGEHPTLTASGGASATFSPLAVVASILGLGWLAGLLYADAIISPGDTGLIYTSVTARMSYAMGRNRNAPAVFAKVNDRGAPWPSLILAWVVGCIFFLPFPSWQSLVGIVTSLTVLSFGSGTIALLTFRKQLPNQERRFVLKGAWIIAPLALLSANLIMYWAGWDQVWKMMIAVAIGYVFLAIFQAADRNKKRAPKVDFKHGWWVLVWFGGITLVSWLGSYSGVSGQADAGEANLYGFVGGIIANIVLTAVVLALAWFCMLPSQEVERILNEVEEDEVVGGDPSTHQPV</sequence>